<dbReference type="EMBL" id="CP030057">
    <property type="protein sequence ID" value="QOZ58086.1"/>
    <property type="molecule type" value="Genomic_DNA"/>
</dbReference>
<dbReference type="InterPro" id="IPR008523">
    <property type="entry name" value="DUF805"/>
</dbReference>
<dbReference type="RefSeq" id="WP_128963803.1">
    <property type="nucleotide sequence ID" value="NZ_BMHC01000026.1"/>
</dbReference>
<keyword evidence="2" id="KW-0812">Transmembrane</keyword>
<evidence type="ECO:0000256" key="2">
    <source>
        <dbReference type="SAM" id="Phobius"/>
    </source>
</evidence>
<evidence type="ECO:0000313" key="6">
    <source>
        <dbReference type="Proteomes" id="UP000625079"/>
    </source>
</evidence>
<proteinExistence type="predicted"/>
<evidence type="ECO:0000313" key="3">
    <source>
        <dbReference type="EMBL" id="GGI32833.1"/>
    </source>
</evidence>
<reference evidence="4 5" key="2">
    <citation type="submission" date="2018-06" db="EMBL/GenBank/DDBJ databases">
        <title>Comparative genomics of rhizobia nodulating Arachis hypogaea in China.</title>
        <authorList>
            <person name="Li Y."/>
        </authorList>
    </citation>
    <scope>NUCLEOTIDE SEQUENCE [LARGE SCALE GENOMIC DNA]</scope>
    <source>
        <strain evidence="4 5">CCBAU 51658</strain>
    </source>
</reference>
<feature type="region of interest" description="Disordered" evidence="1">
    <location>
        <begin position="167"/>
        <end position="197"/>
    </location>
</feature>
<evidence type="ECO:0000256" key="1">
    <source>
        <dbReference type="SAM" id="MobiDB-lite"/>
    </source>
</evidence>
<dbReference type="AlphaFoldDB" id="A0A410V035"/>
<dbReference type="Proteomes" id="UP000593880">
    <property type="component" value="Chromosome"/>
</dbReference>
<dbReference type="EMBL" id="BMHC01000026">
    <property type="protein sequence ID" value="GGI32833.1"/>
    <property type="molecule type" value="Genomic_DNA"/>
</dbReference>
<feature type="transmembrane region" description="Helical" evidence="2">
    <location>
        <begin position="69"/>
        <end position="88"/>
    </location>
</feature>
<reference evidence="3" key="1">
    <citation type="journal article" date="2014" name="Int. J. Syst. Evol. Microbiol.">
        <title>Complete genome sequence of Corynebacterium casei LMG S-19264T (=DSM 44701T), isolated from a smear-ripened cheese.</title>
        <authorList>
            <consortium name="US DOE Joint Genome Institute (JGI-PGF)"/>
            <person name="Walter F."/>
            <person name="Albersmeier A."/>
            <person name="Kalinowski J."/>
            <person name="Ruckert C."/>
        </authorList>
    </citation>
    <scope>NUCLEOTIDE SEQUENCE</scope>
    <source>
        <strain evidence="3">CGMCC 1.15034</strain>
    </source>
</reference>
<evidence type="ECO:0000313" key="4">
    <source>
        <dbReference type="EMBL" id="QOZ58086.1"/>
    </source>
</evidence>
<dbReference type="OrthoDB" id="9812349at2"/>
<dbReference type="Proteomes" id="UP000625079">
    <property type="component" value="Unassembled WGS sequence"/>
</dbReference>
<keyword evidence="5" id="KW-1185">Reference proteome</keyword>
<dbReference type="GO" id="GO:0005886">
    <property type="term" value="C:plasma membrane"/>
    <property type="evidence" value="ECO:0007669"/>
    <property type="project" value="TreeGrafter"/>
</dbReference>
<feature type="transmembrane region" description="Helical" evidence="2">
    <location>
        <begin position="124"/>
        <end position="148"/>
    </location>
</feature>
<keyword evidence="2" id="KW-0472">Membrane</keyword>
<feature type="transmembrane region" description="Helical" evidence="2">
    <location>
        <begin position="21"/>
        <end position="49"/>
    </location>
</feature>
<reference evidence="3" key="3">
    <citation type="submission" date="2022-12" db="EMBL/GenBank/DDBJ databases">
        <authorList>
            <person name="Sun Q."/>
            <person name="Zhou Y."/>
        </authorList>
    </citation>
    <scope>NUCLEOTIDE SEQUENCE</scope>
    <source>
        <strain evidence="3">CGMCC 1.15034</strain>
    </source>
</reference>
<dbReference type="PANTHER" id="PTHR34980:SF3">
    <property type="entry name" value="BLR8105 PROTEIN"/>
    <property type="match status" value="1"/>
</dbReference>
<sequence length="197" mass="22346">MDWTWYLFRFEGRINRAKYWLAGLIIVCWMIFLAAIVAALGARSFGFAVDDIFKAVDPDNYRTLSRTDLPLVVAKVIGTPLFAWVFAATSIKRLHDRDKSAWWVLPFFVLPGLINQFVDRIGNGYIGFALALISFVLATWGGIELLFFRGSRKTNRFGADPLYVSPAGKPGWDQQRELEMSTQKAGPPPQWRVKPEA</sequence>
<feature type="transmembrane region" description="Helical" evidence="2">
    <location>
        <begin position="100"/>
        <end position="118"/>
    </location>
</feature>
<organism evidence="3 6">
    <name type="scientific">Bradyrhizobium guangdongense</name>
    <dbReference type="NCBI Taxonomy" id="1325090"/>
    <lineage>
        <taxon>Bacteria</taxon>
        <taxon>Pseudomonadati</taxon>
        <taxon>Pseudomonadota</taxon>
        <taxon>Alphaproteobacteria</taxon>
        <taxon>Hyphomicrobiales</taxon>
        <taxon>Nitrobacteraceae</taxon>
        <taxon>Bradyrhizobium</taxon>
    </lineage>
</organism>
<keyword evidence="2" id="KW-1133">Transmembrane helix</keyword>
<dbReference type="PANTHER" id="PTHR34980">
    <property type="entry name" value="INNER MEMBRANE PROTEIN-RELATED-RELATED"/>
    <property type="match status" value="1"/>
</dbReference>
<protein>
    <submittedName>
        <fullName evidence="4">DUF805 domain-containing protein</fullName>
    </submittedName>
    <submittedName>
        <fullName evidence="3">Membrane protein</fullName>
    </submittedName>
</protein>
<name>A0A410V035_9BRAD</name>
<accession>A0A410V035</accession>
<evidence type="ECO:0000313" key="5">
    <source>
        <dbReference type="Proteomes" id="UP000593880"/>
    </source>
</evidence>
<dbReference type="Pfam" id="PF05656">
    <property type="entry name" value="DUF805"/>
    <property type="match status" value="1"/>
</dbReference>
<gene>
    <name evidence="3" type="ORF">GCM10010987_71390</name>
    <name evidence="4" type="ORF">XH86_04490</name>
</gene>